<dbReference type="InParanoid" id="B9SF28"/>
<sequence>MASNPEEALCNSLTDEETVALRKKRSRRVSFADREITSVHIFNRDEDFETPPDSSSAKKQSSHSISEAENEVIGFFRDLADSDDYKDMSPNDDNEDDDDDGAVTARKSFLRPIESPSPGSSTVVGSATSNDEDNFFGPVSTSFIRHRTLSDSAASDDNHDVTMDSTAFSMHFRSLARSDSGGNTFIEEKTPSHITTPNSGSLMVLTKAKKIVPQFSLPVEKVSGGRDSNDMSLVGENPRNYDYGKLSPRLEALLAEGSKDVKDIFVSDCINPKSLKRSGAFMSDENLDGHKDQRDYEDKATGNTGNLGISTVGVSVHRMELDEANSIFSTNHVDQIISGSSSHKNEDLVADISVDQGRETPNQRNKMNNDYTKATVGTNFPAVSGVGPQSMDGEVIQFNPFEQYESRHISNDGCLEKNSPKDRRGNCGIYQNPDRQLRSPLVGSTPSMSDKQQKIFFNAAKASGQLSYVTPSPKQPGSFIGKENIRSDEIMRSTHRSSSRFNIFEPSPLANTLKDGIERSKLRLSRLHSSTTFPCNDVAEENCIDIRRRNVDAPVVNLEEHLSTVDDKNRHHERTGYMGNTGIGNLKNHGSVSKNQGVVTLAEEEESLIPMPKRILSEEEANQMMTEVASPFQFTQSHKKARQHILMPEKSAQHTMVVFGSDSSSIDIKLDHRNNVRTMNPPDDFVSSPAKTLDQKLSSSAEQQGTLSHDFQNEELISTGLGQDKSSTGNIASDSLSSPKPVLTSCHDNQSYPTNLLHASETLPSFGTPLRERDALKFLSGNSNKNVPLASKKILSGKEIPFQKEMTQSPIKQELMGSPSRKDLFEVSNDDNVQSLAGKSTSSTNSTSNGPAHGDSRLEFHISNTQIFAQDTENSSLHKRGIEESVPEDASHVDKIPRTWRSPNIHKTSGTKMKRWGDFILTSVPTVQILLKFSTDTQQLLSPLADKLNMRSIGALQDILVHLQNIKIYETLCSQIRSQKICDQLSEVRNTRVAETKMLLYKLAYEKAKQQLMSVNREQMLKKAQQLSSAVQKSQMLNSNRKCLFFPGDVGTTIRDDLGSKDEVAMEKVSTKKHELEALDRKIMNLSKVFHSYCKMKGEPGCSETIVMLNDHLKKKTSCRFIHEDLQLWEVDDFGNRNGTQNIALNYQNLVIQRFVINDGPIPSIFVSNKLDDLNIAKNFPNMDACMAFAFVLNVKTTKKHVGSKSFAQETQITCSLLHNLLDVVGEVQLAQVEVRSLVRTSFHSSSGEQLDLQLFFIDPNSGMKVLMTLDITCLNW</sequence>
<evidence type="ECO:0000313" key="4">
    <source>
        <dbReference type="Proteomes" id="UP000008311"/>
    </source>
</evidence>
<feature type="region of interest" description="Disordered" evidence="1">
    <location>
        <begin position="282"/>
        <end position="302"/>
    </location>
</feature>
<dbReference type="Pfam" id="PF18210">
    <property type="entry name" value="Knl1_RWD_C"/>
    <property type="match status" value="1"/>
</dbReference>
<dbReference type="InterPro" id="IPR040850">
    <property type="entry name" value="Knl1_RWD_C"/>
</dbReference>
<dbReference type="AlphaFoldDB" id="B9SF28"/>
<evidence type="ECO:0000259" key="2">
    <source>
        <dbReference type="Pfam" id="PF18210"/>
    </source>
</evidence>
<feature type="compositionally biased region" description="Basic and acidic residues" evidence="1">
    <location>
        <begin position="287"/>
        <end position="300"/>
    </location>
</feature>
<feature type="region of interest" description="Disordered" evidence="1">
    <location>
        <begin position="42"/>
        <end position="67"/>
    </location>
</feature>
<keyword evidence="4" id="KW-1185">Reference proteome</keyword>
<dbReference type="PANTHER" id="PTHR35707">
    <property type="entry name" value="OS06G0608100 PROTEIN"/>
    <property type="match status" value="1"/>
</dbReference>
<accession>B9SF28</accession>
<feature type="compositionally biased region" description="Acidic residues" evidence="1">
    <location>
        <begin position="90"/>
        <end position="101"/>
    </location>
</feature>
<feature type="compositionally biased region" description="Low complexity" evidence="1">
    <location>
        <begin position="840"/>
        <end position="849"/>
    </location>
</feature>
<feature type="domain" description="Knl1 C-terminal RWD" evidence="2">
    <location>
        <begin position="1072"/>
        <end position="1224"/>
    </location>
</feature>
<feature type="compositionally biased region" description="Low complexity" evidence="1">
    <location>
        <begin position="116"/>
        <end position="129"/>
    </location>
</feature>
<feature type="compositionally biased region" description="Low complexity" evidence="1">
    <location>
        <begin position="54"/>
        <end position="65"/>
    </location>
</feature>
<reference evidence="4" key="1">
    <citation type="journal article" date="2010" name="Nat. Biotechnol.">
        <title>Draft genome sequence of the oilseed species Ricinus communis.</title>
        <authorList>
            <person name="Chan A.P."/>
            <person name="Crabtree J."/>
            <person name="Zhao Q."/>
            <person name="Lorenzi H."/>
            <person name="Orvis J."/>
            <person name="Puiu D."/>
            <person name="Melake-Berhan A."/>
            <person name="Jones K.M."/>
            <person name="Redman J."/>
            <person name="Chen G."/>
            <person name="Cahoon E.B."/>
            <person name="Gedil M."/>
            <person name="Stanke M."/>
            <person name="Haas B.J."/>
            <person name="Wortman J.R."/>
            <person name="Fraser-Liggett C.M."/>
            <person name="Ravel J."/>
            <person name="Rabinowicz P.D."/>
        </authorList>
    </citation>
    <scope>NUCLEOTIDE SEQUENCE [LARGE SCALE GENOMIC DNA]</scope>
    <source>
        <strain evidence="4">cv. Hale</strain>
    </source>
</reference>
<dbReference type="Proteomes" id="UP000008311">
    <property type="component" value="Unassembled WGS sequence"/>
</dbReference>
<proteinExistence type="predicted"/>
<feature type="region of interest" description="Disordered" evidence="1">
    <location>
        <begin position="81"/>
        <end position="131"/>
    </location>
</feature>
<dbReference type="FunCoup" id="B9SF28">
    <property type="interactions" value="317"/>
</dbReference>
<dbReference type="PANTHER" id="PTHR35707:SF1">
    <property type="entry name" value="SPC7 KINETOCHORE PROTEIN DOMAIN-CONTAINING PROTEIN"/>
    <property type="match status" value="1"/>
</dbReference>
<feature type="compositionally biased region" description="Polar residues" evidence="1">
    <location>
        <begin position="695"/>
        <end position="710"/>
    </location>
</feature>
<protein>
    <recommendedName>
        <fullName evidence="2">Knl1 C-terminal RWD domain-containing protein</fullName>
    </recommendedName>
</protein>
<dbReference type="EMBL" id="EQ973941">
    <property type="protein sequence ID" value="EEF37805.1"/>
    <property type="molecule type" value="Genomic_DNA"/>
</dbReference>
<feature type="compositionally biased region" description="Polar residues" evidence="1">
    <location>
        <begin position="720"/>
        <end position="738"/>
    </location>
</feature>
<name>B9SF28_RICCO</name>
<feature type="region of interest" description="Disordered" evidence="1">
    <location>
        <begin position="412"/>
        <end position="448"/>
    </location>
</feature>
<evidence type="ECO:0000313" key="3">
    <source>
        <dbReference type="EMBL" id="EEF37805.1"/>
    </source>
</evidence>
<evidence type="ECO:0000256" key="1">
    <source>
        <dbReference type="SAM" id="MobiDB-lite"/>
    </source>
</evidence>
<dbReference type="eggNOG" id="ENOG502QT3U">
    <property type="taxonomic scope" value="Eukaryota"/>
</dbReference>
<dbReference type="STRING" id="3988.B9SF28"/>
<feature type="region of interest" description="Disordered" evidence="1">
    <location>
        <begin position="1"/>
        <end position="26"/>
    </location>
</feature>
<feature type="region of interest" description="Disordered" evidence="1">
    <location>
        <begin position="834"/>
        <end position="857"/>
    </location>
</feature>
<feature type="region of interest" description="Disordered" evidence="1">
    <location>
        <begin position="674"/>
        <end position="748"/>
    </location>
</feature>
<organism evidence="3 4">
    <name type="scientific">Ricinus communis</name>
    <name type="common">Castor bean</name>
    <dbReference type="NCBI Taxonomy" id="3988"/>
    <lineage>
        <taxon>Eukaryota</taxon>
        <taxon>Viridiplantae</taxon>
        <taxon>Streptophyta</taxon>
        <taxon>Embryophyta</taxon>
        <taxon>Tracheophyta</taxon>
        <taxon>Spermatophyta</taxon>
        <taxon>Magnoliopsida</taxon>
        <taxon>eudicotyledons</taxon>
        <taxon>Gunneridae</taxon>
        <taxon>Pentapetalae</taxon>
        <taxon>rosids</taxon>
        <taxon>fabids</taxon>
        <taxon>Malpighiales</taxon>
        <taxon>Euphorbiaceae</taxon>
        <taxon>Acalyphoideae</taxon>
        <taxon>Acalypheae</taxon>
        <taxon>Ricinus</taxon>
    </lineage>
</organism>
<feature type="compositionally biased region" description="Basic and acidic residues" evidence="1">
    <location>
        <begin position="412"/>
        <end position="425"/>
    </location>
</feature>
<gene>
    <name evidence="3" type="ORF">RCOM_1213190</name>
</gene>